<dbReference type="RefSeq" id="XP_001441980.1">
    <property type="nucleotide sequence ID" value="XM_001441943.1"/>
</dbReference>
<evidence type="ECO:0000313" key="2">
    <source>
        <dbReference type="Proteomes" id="UP000000600"/>
    </source>
</evidence>
<dbReference type="GeneID" id="5027765"/>
<name>A0CUW6_PARTE</name>
<sequence length="58" mass="6898">MEYEGIQTETQIFGSFHQYLPEYQMLKLILRELSNSLRSFPEDQTILSEIKIEGRRSC</sequence>
<dbReference type="AlphaFoldDB" id="A0CUW6"/>
<gene>
    <name evidence="1" type="ORF">GSPATT00039039001</name>
</gene>
<keyword evidence="2" id="KW-1185">Reference proteome</keyword>
<dbReference type="KEGG" id="ptm:GSPATT00039039001"/>
<reference evidence="1 2" key="1">
    <citation type="journal article" date="2006" name="Nature">
        <title>Global trends of whole-genome duplications revealed by the ciliate Paramecium tetraurelia.</title>
        <authorList>
            <consortium name="Genoscope"/>
            <person name="Aury J.-M."/>
            <person name="Jaillon O."/>
            <person name="Duret L."/>
            <person name="Noel B."/>
            <person name="Jubin C."/>
            <person name="Porcel B.M."/>
            <person name="Segurens B."/>
            <person name="Daubin V."/>
            <person name="Anthouard V."/>
            <person name="Aiach N."/>
            <person name="Arnaiz O."/>
            <person name="Billaut A."/>
            <person name="Beisson J."/>
            <person name="Blanc I."/>
            <person name="Bouhouche K."/>
            <person name="Camara F."/>
            <person name="Duharcourt S."/>
            <person name="Guigo R."/>
            <person name="Gogendeau D."/>
            <person name="Katinka M."/>
            <person name="Keller A.-M."/>
            <person name="Kissmehl R."/>
            <person name="Klotz C."/>
            <person name="Koll F."/>
            <person name="Le Moue A."/>
            <person name="Lepere C."/>
            <person name="Malinsky S."/>
            <person name="Nowacki M."/>
            <person name="Nowak J.K."/>
            <person name="Plattner H."/>
            <person name="Poulain J."/>
            <person name="Ruiz F."/>
            <person name="Serrano V."/>
            <person name="Zagulski M."/>
            <person name="Dessen P."/>
            <person name="Betermier M."/>
            <person name="Weissenbach J."/>
            <person name="Scarpelli C."/>
            <person name="Schachter V."/>
            <person name="Sperling L."/>
            <person name="Meyer E."/>
            <person name="Cohen J."/>
            <person name="Wincker P."/>
        </authorList>
    </citation>
    <scope>NUCLEOTIDE SEQUENCE [LARGE SCALE GENOMIC DNA]</scope>
    <source>
        <strain evidence="1 2">Stock d4-2</strain>
    </source>
</reference>
<organism evidence="1 2">
    <name type="scientific">Paramecium tetraurelia</name>
    <dbReference type="NCBI Taxonomy" id="5888"/>
    <lineage>
        <taxon>Eukaryota</taxon>
        <taxon>Sar</taxon>
        <taxon>Alveolata</taxon>
        <taxon>Ciliophora</taxon>
        <taxon>Intramacronucleata</taxon>
        <taxon>Oligohymenophorea</taxon>
        <taxon>Peniculida</taxon>
        <taxon>Parameciidae</taxon>
        <taxon>Paramecium</taxon>
    </lineage>
</organism>
<dbReference type="Proteomes" id="UP000000600">
    <property type="component" value="Unassembled WGS sequence"/>
</dbReference>
<proteinExistence type="predicted"/>
<dbReference type="EMBL" id="CT868195">
    <property type="protein sequence ID" value="CAK74583.1"/>
    <property type="molecule type" value="Genomic_DNA"/>
</dbReference>
<dbReference type="HOGENOM" id="CLU_2983206_0_0_1"/>
<dbReference type="InParanoid" id="A0CUW6"/>
<evidence type="ECO:0000313" key="1">
    <source>
        <dbReference type="EMBL" id="CAK74583.1"/>
    </source>
</evidence>
<protein>
    <submittedName>
        <fullName evidence="1">Uncharacterized protein</fullName>
    </submittedName>
</protein>
<accession>A0CUW6</accession>